<proteinExistence type="predicted"/>
<sequence length="112" mass="12567">MITPGAVFNLMHSNEGEAKTNLTPPRLIKFTASQELARGDEDMHSADEPKQHVTTVIWSAAAELFDGDQTAADHWLHSAAMDLDWQRPIDIMEQDAQQALDLMTRMDRGVYT</sequence>
<dbReference type="GeneID" id="97278373"/>
<feature type="domain" description="Antitoxin Xre/MbcA/ParS-like toxin-binding" evidence="1">
    <location>
        <begin position="60"/>
        <end position="106"/>
    </location>
</feature>
<gene>
    <name evidence="2" type="ORF">SAMN05878438_3811</name>
</gene>
<evidence type="ECO:0000259" key="1">
    <source>
        <dbReference type="Pfam" id="PF09722"/>
    </source>
</evidence>
<organism evidence="2 3">
    <name type="scientific">Vreelandella aquamarina</name>
    <dbReference type="NCBI Taxonomy" id="77097"/>
    <lineage>
        <taxon>Bacteria</taxon>
        <taxon>Pseudomonadati</taxon>
        <taxon>Pseudomonadota</taxon>
        <taxon>Gammaproteobacteria</taxon>
        <taxon>Oceanospirillales</taxon>
        <taxon>Halomonadaceae</taxon>
        <taxon>Vreelandella</taxon>
    </lineage>
</organism>
<protein>
    <recommendedName>
        <fullName evidence="1">Antitoxin Xre/MbcA/ParS-like toxin-binding domain-containing protein</fullName>
    </recommendedName>
</protein>
<evidence type="ECO:0000313" key="3">
    <source>
        <dbReference type="Proteomes" id="UP000185024"/>
    </source>
</evidence>
<accession>A0A1N6K3B4</accession>
<dbReference type="Pfam" id="PF09722">
    <property type="entry name" value="Xre_MbcA_ParS_C"/>
    <property type="match status" value="1"/>
</dbReference>
<name>A0A1N6K3B4_9GAMM</name>
<dbReference type="EMBL" id="FSQX01000002">
    <property type="protein sequence ID" value="SIN88319.1"/>
    <property type="molecule type" value="Genomic_DNA"/>
</dbReference>
<dbReference type="RefSeq" id="WP_083602380.1">
    <property type="nucleotide sequence ID" value="NZ_BJOI01000093.1"/>
</dbReference>
<dbReference type="AlphaFoldDB" id="A0A1N6K3B4"/>
<dbReference type="InterPro" id="IPR024467">
    <property type="entry name" value="Xre/MbcA/ParS-like_toxin-bd"/>
</dbReference>
<evidence type="ECO:0000313" key="2">
    <source>
        <dbReference type="EMBL" id="SIN88319.1"/>
    </source>
</evidence>
<dbReference type="Proteomes" id="UP000185024">
    <property type="component" value="Unassembled WGS sequence"/>
</dbReference>
<reference evidence="2 3" key="1">
    <citation type="submission" date="2016-11" db="EMBL/GenBank/DDBJ databases">
        <authorList>
            <person name="Jaros S."/>
            <person name="Januszkiewicz K."/>
            <person name="Wedrychowicz H."/>
        </authorList>
    </citation>
    <scope>NUCLEOTIDE SEQUENCE [LARGE SCALE GENOMIC DNA]</scope>
    <source>
        <strain evidence="2 3">ACAM 239</strain>
    </source>
</reference>